<dbReference type="Pfam" id="PF01590">
    <property type="entry name" value="GAF"/>
    <property type="match status" value="1"/>
</dbReference>
<protein>
    <submittedName>
        <fullName evidence="2">GAF domain-containing protein</fullName>
    </submittedName>
</protein>
<dbReference type="InterPro" id="IPR003018">
    <property type="entry name" value="GAF"/>
</dbReference>
<dbReference type="RefSeq" id="WP_134239690.1">
    <property type="nucleotide sequence ID" value="NZ_CAWOLW010000676.1"/>
</dbReference>
<reference evidence="2 3" key="1">
    <citation type="journal article" date="2018" name="ACS Chem. Biol.">
        <title>Ketoreductase domain dysfunction expands chemodiversity: malyngamide biosynthesis in the cyanobacterium Okeania hirsuta.</title>
        <authorList>
            <person name="Moss N.A."/>
            <person name="Leao T."/>
            <person name="Rankin M."/>
            <person name="McCullough T.M."/>
            <person name="Qu P."/>
            <person name="Korobeynikov A."/>
            <person name="Smith J.L."/>
            <person name="Gerwick L."/>
            <person name="Gerwick W.H."/>
        </authorList>
    </citation>
    <scope>NUCLEOTIDE SEQUENCE [LARGE SCALE GENOMIC DNA]</scope>
    <source>
        <strain evidence="2 3">PAB10Feb10-1</strain>
    </source>
</reference>
<evidence type="ECO:0000313" key="3">
    <source>
        <dbReference type="Proteomes" id="UP000269154"/>
    </source>
</evidence>
<feature type="non-terminal residue" evidence="2">
    <location>
        <position position="95"/>
    </location>
</feature>
<organism evidence="2 3">
    <name type="scientific">Okeania hirsuta</name>
    <dbReference type="NCBI Taxonomy" id="1458930"/>
    <lineage>
        <taxon>Bacteria</taxon>
        <taxon>Bacillati</taxon>
        <taxon>Cyanobacteriota</taxon>
        <taxon>Cyanophyceae</taxon>
        <taxon>Oscillatoriophycideae</taxon>
        <taxon>Oscillatoriales</taxon>
        <taxon>Microcoleaceae</taxon>
        <taxon>Okeania</taxon>
    </lineage>
</organism>
<feature type="domain" description="GAF" evidence="1">
    <location>
        <begin position="14"/>
        <end position="69"/>
    </location>
</feature>
<dbReference type="OrthoDB" id="226486at2"/>
<comment type="caution">
    <text evidence="2">The sequence shown here is derived from an EMBL/GenBank/DDBJ whole genome shotgun (WGS) entry which is preliminary data.</text>
</comment>
<gene>
    <name evidence="2" type="ORF">D5R40_35130</name>
</gene>
<proteinExistence type="predicted"/>
<evidence type="ECO:0000313" key="2">
    <source>
        <dbReference type="EMBL" id="RQH10888.1"/>
    </source>
</evidence>
<dbReference type="SUPFAM" id="SSF55781">
    <property type="entry name" value="GAF domain-like"/>
    <property type="match status" value="1"/>
</dbReference>
<dbReference type="Gene3D" id="3.30.450.40">
    <property type="match status" value="1"/>
</dbReference>
<dbReference type="InterPro" id="IPR029016">
    <property type="entry name" value="GAF-like_dom_sf"/>
</dbReference>
<dbReference type="Proteomes" id="UP000269154">
    <property type="component" value="Unassembled WGS sequence"/>
</dbReference>
<evidence type="ECO:0000259" key="1">
    <source>
        <dbReference type="Pfam" id="PF01590"/>
    </source>
</evidence>
<keyword evidence="3" id="KW-1185">Reference proteome</keyword>
<dbReference type="AlphaFoldDB" id="A0A3N6N3D0"/>
<accession>A0A3N6N3D0</accession>
<name>A0A3N6N3D0_9CYAN</name>
<sequence>MENAELSSDFDSDPYFQLQKPLSLLCLPLISQGHIVGLIYLENNQLRGAFSKERVAVLEMLSSQMAISLENASLYGNLEKKVQDRTEKIEAQREK</sequence>
<dbReference type="EMBL" id="RCBY01000707">
    <property type="protein sequence ID" value="RQH10888.1"/>
    <property type="molecule type" value="Genomic_DNA"/>
</dbReference>